<dbReference type="PIRSF" id="PIRSF000904">
    <property type="entry name" value="FBPtase_SBPase"/>
    <property type="match status" value="1"/>
</dbReference>
<comment type="catalytic activity">
    <reaction evidence="1 9">
        <text>beta-D-fructose 1,6-bisphosphate + H2O = beta-D-fructose 6-phosphate + phosphate</text>
        <dbReference type="Rhea" id="RHEA:11064"/>
        <dbReference type="ChEBI" id="CHEBI:15377"/>
        <dbReference type="ChEBI" id="CHEBI:32966"/>
        <dbReference type="ChEBI" id="CHEBI:43474"/>
        <dbReference type="ChEBI" id="CHEBI:57634"/>
        <dbReference type="EC" id="3.1.3.11"/>
    </reaction>
</comment>
<dbReference type="InterPro" id="IPR028343">
    <property type="entry name" value="FBPtase"/>
</dbReference>
<evidence type="ECO:0000256" key="9">
    <source>
        <dbReference type="HAMAP-Rule" id="MF_01855"/>
    </source>
</evidence>
<feature type="binding site" evidence="9">
    <location>
        <begin position="121"/>
        <end position="124"/>
    </location>
    <ligand>
        <name>substrate</name>
    </ligand>
</feature>
<dbReference type="Gene3D" id="3.40.190.80">
    <property type="match status" value="1"/>
</dbReference>
<feature type="domain" description="Fructose-1-6-bisphosphatase class 1 C-terminal" evidence="12">
    <location>
        <begin position="225"/>
        <end position="355"/>
    </location>
</feature>
<dbReference type="InterPro" id="IPR020548">
    <property type="entry name" value="Fructose_bisphosphatase_AS"/>
</dbReference>
<dbReference type="RefSeq" id="WP_145728830.1">
    <property type="nucleotide sequence ID" value="NZ_VITR01000001.1"/>
</dbReference>
<feature type="binding site" evidence="9">
    <location>
        <position position="99"/>
    </location>
    <ligand>
        <name>Mg(2+)</name>
        <dbReference type="ChEBI" id="CHEBI:18420"/>
        <label>1</label>
    </ligand>
</feature>
<dbReference type="InterPro" id="IPR044015">
    <property type="entry name" value="FBPase_C_dom"/>
</dbReference>
<evidence type="ECO:0000256" key="10">
    <source>
        <dbReference type="RuleBase" id="RU000508"/>
    </source>
</evidence>
<dbReference type="GO" id="GO:0000287">
    <property type="term" value="F:magnesium ion binding"/>
    <property type="evidence" value="ECO:0007669"/>
    <property type="project" value="UniProtKB-UniRule"/>
</dbReference>
<organism evidence="13 14">
    <name type="scientific">Nitrospirillum amazonense</name>
    <dbReference type="NCBI Taxonomy" id="28077"/>
    <lineage>
        <taxon>Bacteria</taxon>
        <taxon>Pseudomonadati</taxon>
        <taxon>Pseudomonadota</taxon>
        <taxon>Alphaproteobacteria</taxon>
        <taxon>Rhodospirillales</taxon>
        <taxon>Azospirillaceae</taxon>
        <taxon>Nitrospirillum</taxon>
    </lineage>
</organism>
<evidence type="ECO:0000256" key="8">
    <source>
        <dbReference type="ARBA" id="ARBA00023277"/>
    </source>
</evidence>
<proteinExistence type="inferred from homology"/>
<dbReference type="CDD" id="cd00354">
    <property type="entry name" value="FBPase"/>
    <property type="match status" value="1"/>
</dbReference>
<dbReference type="GO" id="GO:0006000">
    <property type="term" value="P:fructose metabolic process"/>
    <property type="evidence" value="ECO:0007669"/>
    <property type="project" value="TreeGrafter"/>
</dbReference>
<keyword evidence="7 9" id="KW-0460">Magnesium</keyword>
<comment type="caution">
    <text evidence="13">The sequence shown here is derived from an EMBL/GenBank/DDBJ whole genome shotgun (WGS) entry which is preliminary data.</text>
</comment>
<evidence type="ECO:0000259" key="12">
    <source>
        <dbReference type="Pfam" id="PF18913"/>
    </source>
</evidence>
<evidence type="ECO:0000259" key="11">
    <source>
        <dbReference type="Pfam" id="PF00316"/>
    </source>
</evidence>
<dbReference type="PROSITE" id="PS00124">
    <property type="entry name" value="FBPASE"/>
    <property type="match status" value="1"/>
</dbReference>
<dbReference type="HAMAP" id="MF_01855">
    <property type="entry name" value="FBPase_class1"/>
    <property type="match status" value="1"/>
</dbReference>
<evidence type="ECO:0000256" key="7">
    <source>
        <dbReference type="ARBA" id="ARBA00022842"/>
    </source>
</evidence>
<comment type="cofactor">
    <cofactor evidence="9">
        <name>Mg(2+)</name>
        <dbReference type="ChEBI" id="CHEBI:18420"/>
    </cofactor>
    <text evidence="9">Binds 2 magnesium ions per subunit.</text>
</comment>
<protein>
    <recommendedName>
        <fullName evidence="9">Fructose-1,6-bisphosphatase class 1</fullName>
        <shortName evidence="9">FBPase class 1</shortName>
        <ecNumber evidence="9">3.1.3.11</ecNumber>
    </recommendedName>
    <alternativeName>
        <fullName evidence="9">D-fructose-1,6-bisphosphate 1-phosphohydrolase class 1</fullName>
    </alternativeName>
</protein>
<dbReference type="Proteomes" id="UP000315751">
    <property type="component" value="Unassembled WGS sequence"/>
</dbReference>
<evidence type="ECO:0000256" key="2">
    <source>
        <dbReference type="ARBA" id="ARBA00005215"/>
    </source>
</evidence>
<dbReference type="PANTHER" id="PTHR11556">
    <property type="entry name" value="FRUCTOSE-1,6-BISPHOSPHATASE-RELATED"/>
    <property type="match status" value="1"/>
</dbReference>
<dbReference type="GO" id="GO:0005829">
    <property type="term" value="C:cytosol"/>
    <property type="evidence" value="ECO:0007669"/>
    <property type="project" value="TreeGrafter"/>
</dbReference>
<dbReference type="PRINTS" id="PR00115">
    <property type="entry name" value="F16BPHPHTASE"/>
</dbReference>
<dbReference type="EMBL" id="VITR01000001">
    <property type="protein sequence ID" value="TWB45697.1"/>
    <property type="molecule type" value="Genomic_DNA"/>
</dbReference>
<keyword evidence="6 9" id="KW-0378">Hydrolase</keyword>
<feature type="binding site" evidence="9">
    <location>
        <position position="118"/>
    </location>
    <ligand>
        <name>Mg(2+)</name>
        <dbReference type="ChEBI" id="CHEBI:18420"/>
        <label>1</label>
    </ligand>
</feature>
<keyword evidence="8 9" id="KW-0119">Carbohydrate metabolism</keyword>
<feature type="binding site" evidence="9">
    <location>
        <position position="118"/>
    </location>
    <ligand>
        <name>Mg(2+)</name>
        <dbReference type="ChEBI" id="CHEBI:18420"/>
        <label>2</label>
    </ligand>
</feature>
<dbReference type="GO" id="GO:0030388">
    <property type="term" value="P:fructose 1,6-bisphosphate metabolic process"/>
    <property type="evidence" value="ECO:0007669"/>
    <property type="project" value="TreeGrafter"/>
</dbReference>
<gene>
    <name evidence="9" type="primary">fbp</name>
    <name evidence="13" type="ORF">FBZ90_10129</name>
</gene>
<comment type="subcellular location">
    <subcellularLocation>
        <location evidence="9">Cytoplasm</location>
    </subcellularLocation>
</comment>
<name>A0A560HGV2_9PROT</name>
<keyword evidence="5 9" id="KW-0479">Metal-binding</keyword>
<reference evidence="13 14" key="1">
    <citation type="submission" date="2019-06" db="EMBL/GenBank/DDBJ databases">
        <title>Genomic Encyclopedia of Type Strains, Phase IV (KMG-V): Genome sequencing to study the core and pangenomes of soil and plant-associated prokaryotes.</title>
        <authorList>
            <person name="Whitman W."/>
        </authorList>
    </citation>
    <scope>NUCLEOTIDE SEQUENCE [LARGE SCALE GENOMIC DNA]</scope>
    <source>
        <strain evidence="13 14">BR 11622</strain>
    </source>
</reference>
<evidence type="ECO:0000256" key="6">
    <source>
        <dbReference type="ARBA" id="ARBA00022801"/>
    </source>
</evidence>
<feature type="domain" description="Fructose-1-6-bisphosphatase class I N-terminal" evidence="11">
    <location>
        <begin position="66"/>
        <end position="187"/>
    </location>
</feature>
<feature type="binding site" evidence="9">
    <location>
        <position position="233"/>
    </location>
    <ligand>
        <name>substrate</name>
    </ligand>
</feature>
<comment type="subunit">
    <text evidence="9">Homotetramer.</text>
</comment>
<evidence type="ECO:0000256" key="4">
    <source>
        <dbReference type="ARBA" id="ARBA00022490"/>
    </source>
</evidence>
<feature type="binding site" evidence="9">
    <location>
        <position position="120"/>
    </location>
    <ligand>
        <name>Mg(2+)</name>
        <dbReference type="ChEBI" id="CHEBI:18420"/>
        <label>1</label>
    </ligand>
</feature>
<sequence length="377" mass="39994">MANTTTLARHLVAWSGSTQNGGAQNGGAHLRADIVRTILALADAGLAIADLVAMGPLAGEMAAVRGESNGDTQKELDLRAHDIVVDRLAGAPVAVVGSEESDAPVLLNPAGTLVVAIDPLDGSSNIETNVSVGTIFSILGVEDPTDPAASLLQPGHRQLAAGFLVYGPQTALVLTLGEGTEIFFLDKRPVEPLPAVHGGAGWASPAPRTPKAEFVRMTSPVTVMAETKEFAINASNQRHWAPSIRTYVDDCLAGSDGPRAKNYNMRWIASLVADAFRILRRGGVYLYPTDERPGYRSGRLRLVYEANPIALVIEQAGGAATDGQNRILDLTPRHLHERTALVFGSQTEVRRVAEHHTAPAILADRAPLFGQRGLLRA</sequence>
<accession>A0A560HGV2</accession>
<keyword evidence="14" id="KW-1185">Reference proteome</keyword>
<dbReference type="GO" id="GO:0005986">
    <property type="term" value="P:sucrose biosynthetic process"/>
    <property type="evidence" value="ECO:0007669"/>
    <property type="project" value="TreeGrafter"/>
</dbReference>
<dbReference type="OrthoDB" id="9806756at2"/>
<dbReference type="InterPro" id="IPR033391">
    <property type="entry name" value="FBPase_N"/>
</dbReference>
<dbReference type="AlphaFoldDB" id="A0A560HGV2"/>
<evidence type="ECO:0000256" key="3">
    <source>
        <dbReference type="ARBA" id="ARBA00010941"/>
    </source>
</evidence>
<evidence type="ECO:0000256" key="5">
    <source>
        <dbReference type="ARBA" id="ARBA00022723"/>
    </source>
</evidence>
<evidence type="ECO:0000313" key="13">
    <source>
        <dbReference type="EMBL" id="TWB45697.1"/>
    </source>
</evidence>
<comment type="similarity">
    <text evidence="3 9 10">Belongs to the FBPase class 1 family.</text>
</comment>
<dbReference type="GO" id="GO:0042132">
    <property type="term" value="F:fructose 1,6-bisphosphate 1-phosphatase activity"/>
    <property type="evidence" value="ECO:0007669"/>
    <property type="project" value="UniProtKB-UniRule"/>
</dbReference>
<dbReference type="InterPro" id="IPR000146">
    <property type="entry name" value="FBPase_class-1"/>
</dbReference>
<comment type="caution">
    <text evidence="9">Lacks conserved residue(s) required for the propagation of feature annotation.</text>
</comment>
<dbReference type="Pfam" id="PF00316">
    <property type="entry name" value="FBPase"/>
    <property type="match status" value="1"/>
</dbReference>
<dbReference type="FunFam" id="3.40.190.80:FF:000011">
    <property type="entry name" value="Fructose-1,6-bisphosphatase class 1"/>
    <property type="match status" value="1"/>
</dbReference>
<evidence type="ECO:0000256" key="1">
    <source>
        <dbReference type="ARBA" id="ARBA00001273"/>
    </source>
</evidence>
<dbReference type="Pfam" id="PF18913">
    <property type="entry name" value="FBPase_C"/>
    <property type="match status" value="1"/>
</dbReference>
<dbReference type="GO" id="GO:0006094">
    <property type="term" value="P:gluconeogenesis"/>
    <property type="evidence" value="ECO:0007669"/>
    <property type="project" value="UniProtKB-UniRule"/>
</dbReference>
<dbReference type="SUPFAM" id="SSF56655">
    <property type="entry name" value="Carbohydrate phosphatase"/>
    <property type="match status" value="1"/>
</dbReference>
<dbReference type="EC" id="3.1.3.11" evidence="9"/>
<comment type="pathway">
    <text evidence="2">Carbohydrate biosynthesis; Calvin cycle.</text>
</comment>
<dbReference type="GO" id="GO:0006002">
    <property type="term" value="P:fructose 6-phosphate metabolic process"/>
    <property type="evidence" value="ECO:0007669"/>
    <property type="project" value="TreeGrafter"/>
</dbReference>
<dbReference type="PANTHER" id="PTHR11556:SF35">
    <property type="entry name" value="SEDOHEPTULOSE-1,7-BISPHOSPHATASE, CHLOROPLASTIC"/>
    <property type="match status" value="1"/>
</dbReference>
<feature type="binding site" evidence="9">
    <location>
        <position position="121"/>
    </location>
    <ligand>
        <name>Mg(2+)</name>
        <dbReference type="ChEBI" id="CHEBI:18420"/>
        <label>2</label>
    </ligand>
</feature>
<evidence type="ECO:0000313" key="14">
    <source>
        <dbReference type="Proteomes" id="UP000315751"/>
    </source>
</evidence>
<keyword evidence="4 9" id="KW-0963">Cytoplasm</keyword>
<dbReference type="PIRSF" id="PIRSF500210">
    <property type="entry name" value="FBPtase"/>
    <property type="match status" value="1"/>
</dbReference>
<dbReference type="Gene3D" id="3.30.540.10">
    <property type="entry name" value="Fructose-1,6-Bisphosphatase, subunit A, domain 1"/>
    <property type="match status" value="1"/>
</dbReference>
<feature type="binding site" evidence="9">
    <location>
        <begin position="285"/>
        <end position="287"/>
    </location>
    <ligand>
        <name>substrate</name>
    </ligand>
</feature>
<feature type="binding site" evidence="9">
    <location>
        <position position="305"/>
    </location>
    <ligand>
        <name>Mg(2+)</name>
        <dbReference type="ChEBI" id="CHEBI:18420"/>
        <label>2</label>
    </ligand>
</feature>